<dbReference type="AlphaFoldDB" id="A0A517RI09"/>
<dbReference type="KEGG" id="gaz:Pan241w_36010"/>
<evidence type="ECO:0000313" key="2">
    <source>
        <dbReference type="Proteomes" id="UP000317171"/>
    </source>
</evidence>
<keyword evidence="2" id="KW-1185">Reference proteome</keyword>
<name>A0A517RI09_9PLAN</name>
<proteinExistence type="predicted"/>
<organism evidence="1 2">
    <name type="scientific">Gimesia alba</name>
    <dbReference type="NCBI Taxonomy" id="2527973"/>
    <lineage>
        <taxon>Bacteria</taxon>
        <taxon>Pseudomonadati</taxon>
        <taxon>Planctomycetota</taxon>
        <taxon>Planctomycetia</taxon>
        <taxon>Planctomycetales</taxon>
        <taxon>Planctomycetaceae</taxon>
        <taxon>Gimesia</taxon>
    </lineage>
</organism>
<accession>A0A517RI09</accession>
<sequence length="154" mass="17951">MKHRGTVQLRNGGRPQDVYANGWNPHPRCLAHEVYLTDFLLCYEGEADIVREPRRMHPKLNQDAEMTFQQTGRFFNIEFDTGSEDLGTVERKFDAYRRTRDFLLVVTLSERRMRHLMDRAESVKEIALFAVLDEVMDDPHGTVFRDCFGNVASL</sequence>
<protein>
    <submittedName>
        <fullName evidence="1">Uncharacterized protein</fullName>
    </submittedName>
</protein>
<dbReference type="EMBL" id="CP036269">
    <property type="protein sequence ID" value="QDT43500.1"/>
    <property type="molecule type" value="Genomic_DNA"/>
</dbReference>
<dbReference type="RefSeq" id="WP_145218227.1">
    <property type="nucleotide sequence ID" value="NZ_CP036269.1"/>
</dbReference>
<evidence type="ECO:0000313" key="1">
    <source>
        <dbReference type="EMBL" id="QDT43500.1"/>
    </source>
</evidence>
<dbReference type="Proteomes" id="UP000317171">
    <property type="component" value="Chromosome"/>
</dbReference>
<gene>
    <name evidence="1" type="ORF">Pan241w_36010</name>
</gene>
<reference evidence="1 2" key="1">
    <citation type="submission" date="2019-02" db="EMBL/GenBank/DDBJ databases">
        <title>Deep-cultivation of Planctomycetes and their phenomic and genomic characterization uncovers novel biology.</title>
        <authorList>
            <person name="Wiegand S."/>
            <person name="Jogler M."/>
            <person name="Boedeker C."/>
            <person name="Pinto D."/>
            <person name="Vollmers J."/>
            <person name="Rivas-Marin E."/>
            <person name="Kohn T."/>
            <person name="Peeters S.H."/>
            <person name="Heuer A."/>
            <person name="Rast P."/>
            <person name="Oberbeckmann S."/>
            <person name="Bunk B."/>
            <person name="Jeske O."/>
            <person name="Meyerdierks A."/>
            <person name="Storesund J.E."/>
            <person name="Kallscheuer N."/>
            <person name="Luecker S."/>
            <person name="Lage O.M."/>
            <person name="Pohl T."/>
            <person name="Merkel B.J."/>
            <person name="Hornburger P."/>
            <person name="Mueller R.-W."/>
            <person name="Bruemmer F."/>
            <person name="Labrenz M."/>
            <person name="Spormann A.M."/>
            <person name="Op den Camp H."/>
            <person name="Overmann J."/>
            <person name="Amann R."/>
            <person name="Jetten M.S.M."/>
            <person name="Mascher T."/>
            <person name="Medema M.H."/>
            <person name="Devos D.P."/>
            <person name="Kaster A.-K."/>
            <person name="Ovreas L."/>
            <person name="Rohde M."/>
            <person name="Galperin M.Y."/>
            <person name="Jogler C."/>
        </authorList>
    </citation>
    <scope>NUCLEOTIDE SEQUENCE [LARGE SCALE GENOMIC DNA]</scope>
    <source>
        <strain evidence="1 2">Pan241w</strain>
    </source>
</reference>